<dbReference type="EMBL" id="ADBJ01000010">
    <property type="protein sequence ID" value="EFA84192.1"/>
    <property type="molecule type" value="Genomic_DNA"/>
</dbReference>
<proteinExistence type="predicted"/>
<keyword evidence="2" id="KW-1185">Reference proteome</keyword>
<name>D3B4E4_HETP5</name>
<protein>
    <submittedName>
        <fullName evidence="1">Uncharacterized protein</fullName>
    </submittedName>
</protein>
<dbReference type="GeneID" id="31358790"/>
<evidence type="ECO:0000313" key="1">
    <source>
        <dbReference type="EMBL" id="EFA84192.1"/>
    </source>
</evidence>
<dbReference type="RefSeq" id="XP_020436309.1">
    <property type="nucleotide sequence ID" value="XM_020574237.1"/>
</dbReference>
<dbReference type="InParanoid" id="D3B4E4"/>
<gene>
    <name evidence="1" type="ORF">PPL_03267</name>
</gene>
<organism evidence="1 2">
    <name type="scientific">Heterostelium pallidum (strain ATCC 26659 / Pp 5 / PN500)</name>
    <name type="common">Cellular slime mold</name>
    <name type="synonym">Polysphondylium pallidum</name>
    <dbReference type="NCBI Taxonomy" id="670386"/>
    <lineage>
        <taxon>Eukaryota</taxon>
        <taxon>Amoebozoa</taxon>
        <taxon>Evosea</taxon>
        <taxon>Eumycetozoa</taxon>
        <taxon>Dictyostelia</taxon>
        <taxon>Acytosteliales</taxon>
        <taxon>Acytosteliaceae</taxon>
        <taxon>Heterostelium</taxon>
    </lineage>
</organism>
<comment type="caution">
    <text evidence="1">The sequence shown here is derived from an EMBL/GenBank/DDBJ whole genome shotgun (WGS) entry which is preliminary data.</text>
</comment>
<evidence type="ECO:0000313" key="2">
    <source>
        <dbReference type="Proteomes" id="UP000001396"/>
    </source>
</evidence>
<sequence length="35" mass="3797">MDSEKGFKVVLLGEAVNRYNNNNNNNTGVATENIG</sequence>
<dbReference type="AlphaFoldDB" id="D3B4E4"/>
<reference evidence="1 2" key="1">
    <citation type="journal article" date="2011" name="Genome Res.">
        <title>Phylogeny-wide analysis of social amoeba genomes highlights ancient origins for complex intercellular communication.</title>
        <authorList>
            <person name="Heidel A.J."/>
            <person name="Lawal H.M."/>
            <person name="Felder M."/>
            <person name="Schilde C."/>
            <person name="Helps N.R."/>
            <person name="Tunggal B."/>
            <person name="Rivero F."/>
            <person name="John U."/>
            <person name="Schleicher M."/>
            <person name="Eichinger L."/>
            <person name="Platzer M."/>
            <person name="Noegel A.A."/>
            <person name="Schaap P."/>
            <person name="Gloeckner G."/>
        </authorList>
    </citation>
    <scope>NUCLEOTIDE SEQUENCE [LARGE SCALE GENOMIC DNA]</scope>
    <source>
        <strain evidence="2">ATCC 26659 / Pp 5 / PN500</strain>
    </source>
</reference>
<dbReference type="Proteomes" id="UP000001396">
    <property type="component" value="Unassembled WGS sequence"/>
</dbReference>
<accession>D3B4E4</accession>